<reference evidence="1 2" key="1">
    <citation type="journal article" date="1992" name="Int. J. Syst. Bacteriol.">
        <title>Sphingobacterium antarcticus sp. nov. a Psychrotrophic Bacterium from the Soils of Schirmacher Oasis, Antarctica.</title>
        <authorList>
            <person name="Shivaji S."/>
            <person name="Ray M.K."/>
            <person name="Rao N.S."/>
            <person name="Saiserr L."/>
            <person name="Jagannadham M.V."/>
            <person name="Kumar G.S."/>
            <person name="Reddy G."/>
            <person name="Bhargava P.M."/>
        </authorList>
    </citation>
    <scope>NUCLEOTIDE SEQUENCE [LARGE SCALE GENOMIC DNA]</scope>
    <source>
        <strain evidence="1 2">4BY</strain>
    </source>
</reference>
<gene>
    <name evidence="1" type="ORF">N180_04370</name>
</gene>
<dbReference type="Pfam" id="PF19781">
    <property type="entry name" value="DUF6266"/>
    <property type="match status" value="1"/>
</dbReference>
<evidence type="ECO:0000313" key="2">
    <source>
        <dbReference type="Proteomes" id="UP000028007"/>
    </source>
</evidence>
<dbReference type="eggNOG" id="ENOG503348W">
    <property type="taxonomic scope" value="Bacteria"/>
</dbReference>
<dbReference type="EMBL" id="JNFF01000110">
    <property type="protein sequence ID" value="KEQ28638.1"/>
    <property type="molecule type" value="Genomic_DNA"/>
</dbReference>
<dbReference type="AlphaFoldDB" id="A0A081PD65"/>
<proteinExistence type="predicted"/>
<accession>A0A081PD65</accession>
<evidence type="ECO:0000313" key="1">
    <source>
        <dbReference type="EMBL" id="KEQ28638.1"/>
    </source>
</evidence>
<dbReference type="OrthoDB" id="648163at2"/>
<protein>
    <submittedName>
        <fullName evidence="1">Uncharacterized protein</fullName>
    </submittedName>
</protein>
<sequence length="215" mass="23842">MAILKSNLPDGFSGKTGNEVVYLLNGKWVKRSIGARKKTQSIPLLASQQRMKLMNSFLKAANTFFKTGFGLIASLEIKSPYCVAYSSNHKAVQGVYPNQFIDYSKLIWSEGTLENSPAVNVNIALNGLEFTWETSTESSNSRSNDHVMLMAYLPEKELAIFETSGNKRALGIDTLILPASKEQVIVETYICFIASDHSSISTSIYTGRFTWGVNY</sequence>
<organism evidence="1 2">
    <name type="scientific">Pedobacter antarcticus 4BY</name>
    <dbReference type="NCBI Taxonomy" id="1358423"/>
    <lineage>
        <taxon>Bacteria</taxon>
        <taxon>Pseudomonadati</taxon>
        <taxon>Bacteroidota</taxon>
        <taxon>Sphingobacteriia</taxon>
        <taxon>Sphingobacteriales</taxon>
        <taxon>Sphingobacteriaceae</taxon>
        <taxon>Pedobacter</taxon>
    </lineage>
</organism>
<comment type="caution">
    <text evidence="1">The sequence shown here is derived from an EMBL/GenBank/DDBJ whole genome shotgun (WGS) entry which is preliminary data.</text>
</comment>
<dbReference type="RefSeq" id="WP_051760175.1">
    <property type="nucleotide sequence ID" value="NZ_JNFF01000110.1"/>
</dbReference>
<dbReference type="Proteomes" id="UP000028007">
    <property type="component" value="Unassembled WGS sequence"/>
</dbReference>
<keyword evidence="2" id="KW-1185">Reference proteome</keyword>
<dbReference type="InterPro" id="IPR046233">
    <property type="entry name" value="DUF6266"/>
</dbReference>
<name>A0A081PD65_9SPHI</name>